<name>A0AAJ2R0N3_DELAC</name>
<sequence>MSGIPPVSLRGNVPTCAQASQSQMNANSRQVADRQPHPACEDGDQVSVLGSCPGFVVVPAGQVHDFYRGYALVAVPLIAMTAVAGIAYFVFGLSF</sequence>
<dbReference type="AlphaFoldDB" id="A0AAJ2R0N3"/>
<evidence type="ECO:0000256" key="1">
    <source>
        <dbReference type="SAM" id="Phobius"/>
    </source>
</evidence>
<comment type="caution">
    <text evidence="2">The sequence shown here is derived from an EMBL/GenBank/DDBJ whole genome shotgun (WGS) entry which is preliminary data.</text>
</comment>
<keyword evidence="1" id="KW-1133">Transmembrane helix</keyword>
<keyword evidence="1" id="KW-0472">Membrane</keyword>
<dbReference type="EMBL" id="JAWWMZ010000003">
    <property type="protein sequence ID" value="MDX4953605.1"/>
    <property type="molecule type" value="Genomic_DNA"/>
</dbReference>
<gene>
    <name evidence="2" type="ORF">SGN30_09230</name>
</gene>
<proteinExistence type="predicted"/>
<accession>A0AAJ2R0N3</accession>
<evidence type="ECO:0000313" key="3">
    <source>
        <dbReference type="Proteomes" id="UP001287445"/>
    </source>
</evidence>
<dbReference type="RefSeq" id="WP_099734042.1">
    <property type="nucleotide sequence ID" value="NZ_JAWWMZ010000003.1"/>
</dbReference>
<reference evidence="2" key="1">
    <citation type="submission" date="2023-11" db="EMBL/GenBank/DDBJ databases">
        <title>Identification and selenium tolerance of Delftia acidovorans R3-25.</title>
        <authorList>
            <person name="Zhang S."/>
            <person name="Liu Y."/>
            <person name="Guo Y."/>
        </authorList>
    </citation>
    <scope>NUCLEOTIDE SEQUENCE</scope>
    <source>
        <strain evidence="2">R3-25</strain>
    </source>
</reference>
<evidence type="ECO:0000313" key="2">
    <source>
        <dbReference type="EMBL" id="MDX4953605.1"/>
    </source>
</evidence>
<protein>
    <submittedName>
        <fullName evidence="2">Uncharacterized protein</fullName>
    </submittedName>
</protein>
<organism evidence="2 3">
    <name type="scientific">Delftia acidovorans</name>
    <name type="common">Pseudomonas acidovorans</name>
    <name type="synonym">Comamonas acidovorans</name>
    <dbReference type="NCBI Taxonomy" id="80866"/>
    <lineage>
        <taxon>Bacteria</taxon>
        <taxon>Pseudomonadati</taxon>
        <taxon>Pseudomonadota</taxon>
        <taxon>Betaproteobacteria</taxon>
        <taxon>Burkholderiales</taxon>
        <taxon>Comamonadaceae</taxon>
        <taxon>Delftia</taxon>
    </lineage>
</organism>
<dbReference type="Proteomes" id="UP001287445">
    <property type="component" value="Unassembled WGS sequence"/>
</dbReference>
<feature type="transmembrane region" description="Helical" evidence="1">
    <location>
        <begin position="70"/>
        <end position="91"/>
    </location>
</feature>
<keyword evidence="1" id="KW-0812">Transmembrane</keyword>